<feature type="region of interest" description="Disordered" evidence="1">
    <location>
        <begin position="1"/>
        <end position="36"/>
    </location>
</feature>
<dbReference type="Proteomes" id="UP000887565">
    <property type="component" value="Unplaced"/>
</dbReference>
<evidence type="ECO:0000313" key="2">
    <source>
        <dbReference type="Proteomes" id="UP000887565"/>
    </source>
</evidence>
<evidence type="ECO:0000313" key="3">
    <source>
        <dbReference type="WBParaSite" id="nRc.2.0.1.t05240-RA"/>
    </source>
</evidence>
<keyword evidence="2" id="KW-1185">Reference proteome</keyword>
<reference evidence="3" key="1">
    <citation type="submission" date="2022-11" db="UniProtKB">
        <authorList>
            <consortium name="WormBaseParasite"/>
        </authorList>
    </citation>
    <scope>IDENTIFICATION</scope>
</reference>
<feature type="compositionally biased region" description="Polar residues" evidence="1">
    <location>
        <begin position="1"/>
        <end position="25"/>
    </location>
</feature>
<dbReference type="WBParaSite" id="nRc.2.0.1.t05240-RA">
    <property type="protein sequence ID" value="nRc.2.0.1.t05240-RA"/>
    <property type="gene ID" value="nRc.2.0.1.g05240"/>
</dbReference>
<proteinExistence type="predicted"/>
<organism evidence="2 3">
    <name type="scientific">Romanomermis culicivorax</name>
    <name type="common">Nematode worm</name>
    <dbReference type="NCBI Taxonomy" id="13658"/>
    <lineage>
        <taxon>Eukaryota</taxon>
        <taxon>Metazoa</taxon>
        <taxon>Ecdysozoa</taxon>
        <taxon>Nematoda</taxon>
        <taxon>Enoplea</taxon>
        <taxon>Dorylaimia</taxon>
        <taxon>Mermithida</taxon>
        <taxon>Mermithoidea</taxon>
        <taxon>Mermithidae</taxon>
        <taxon>Romanomermis</taxon>
    </lineage>
</organism>
<sequence>MKASSGTSDTATPHGSIAQQMPQSSTTAPPTNPAAPVVLNLITPSDAGTPAAVQMPVPPSAANPAMDLNINHTDSTDSFVNLDPPLAPATTLANTHDHPSSIAIANANEVPNF</sequence>
<protein>
    <submittedName>
        <fullName evidence="3">Uncharacterized protein</fullName>
    </submittedName>
</protein>
<name>A0A915HV49_ROMCU</name>
<dbReference type="AlphaFoldDB" id="A0A915HV49"/>
<accession>A0A915HV49</accession>
<evidence type="ECO:0000256" key="1">
    <source>
        <dbReference type="SAM" id="MobiDB-lite"/>
    </source>
</evidence>